<feature type="compositionally biased region" description="Basic and acidic residues" evidence="1">
    <location>
        <begin position="1"/>
        <end position="19"/>
    </location>
</feature>
<proteinExistence type="predicted"/>
<organism evidence="2 3">
    <name type="scientific">Portunus trituberculatus</name>
    <name type="common">Swimming crab</name>
    <name type="synonym">Neptunus trituberculatus</name>
    <dbReference type="NCBI Taxonomy" id="210409"/>
    <lineage>
        <taxon>Eukaryota</taxon>
        <taxon>Metazoa</taxon>
        <taxon>Ecdysozoa</taxon>
        <taxon>Arthropoda</taxon>
        <taxon>Crustacea</taxon>
        <taxon>Multicrustacea</taxon>
        <taxon>Malacostraca</taxon>
        <taxon>Eumalacostraca</taxon>
        <taxon>Eucarida</taxon>
        <taxon>Decapoda</taxon>
        <taxon>Pleocyemata</taxon>
        <taxon>Brachyura</taxon>
        <taxon>Eubrachyura</taxon>
        <taxon>Portunoidea</taxon>
        <taxon>Portunidae</taxon>
        <taxon>Portuninae</taxon>
        <taxon>Portunus</taxon>
    </lineage>
</organism>
<keyword evidence="3" id="KW-1185">Reference proteome</keyword>
<accession>A0A5B7GU11</accession>
<reference evidence="2 3" key="1">
    <citation type="submission" date="2019-05" db="EMBL/GenBank/DDBJ databases">
        <title>Another draft genome of Portunus trituberculatus and its Hox gene families provides insights of decapod evolution.</title>
        <authorList>
            <person name="Jeong J.-H."/>
            <person name="Song I."/>
            <person name="Kim S."/>
            <person name="Choi T."/>
            <person name="Kim D."/>
            <person name="Ryu S."/>
            <person name="Kim W."/>
        </authorList>
    </citation>
    <scope>NUCLEOTIDE SEQUENCE [LARGE SCALE GENOMIC DNA]</scope>
    <source>
        <tissue evidence="2">Muscle</tissue>
    </source>
</reference>
<dbReference type="Proteomes" id="UP000324222">
    <property type="component" value="Unassembled WGS sequence"/>
</dbReference>
<sequence>MGRSGEGRHSRSAKRESRKSCATSPLEEGRHAVIKIEGTVTVRIAVGNNKKCFTAAKVELAVPVT</sequence>
<evidence type="ECO:0000256" key="1">
    <source>
        <dbReference type="SAM" id="MobiDB-lite"/>
    </source>
</evidence>
<dbReference type="AlphaFoldDB" id="A0A5B7GU11"/>
<feature type="region of interest" description="Disordered" evidence="1">
    <location>
        <begin position="1"/>
        <end position="28"/>
    </location>
</feature>
<dbReference type="EMBL" id="VSRR010017764">
    <property type="protein sequence ID" value="MPC60657.1"/>
    <property type="molecule type" value="Genomic_DNA"/>
</dbReference>
<evidence type="ECO:0000313" key="3">
    <source>
        <dbReference type="Proteomes" id="UP000324222"/>
    </source>
</evidence>
<evidence type="ECO:0000313" key="2">
    <source>
        <dbReference type="EMBL" id="MPC60657.1"/>
    </source>
</evidence>
<comment type="caution">
    <text evidence="2">The sequence shown here is derived from an EMBL/GenBank/DDBJ whole genome shotgun (WGS) entry which is preliminary data.</text>
</comment>
<gene>
    <name evidence="2" type="ORF">E2C01_054711</name>
</gene>
<protein>
    <submittedName>
        <fullName evidence="2">Uncharacterized protein</fullName>
    </submittedName>
</protein>
<name>A0A5B7GU11_PORTR</name>